<dbReference type="RefSeq" id="XP_028545975.1">
    <property type="nucleotide sequence ID" value="XM_028690174.1"/>
</dbReference>
<feature type="compositionally biased region" description="Acidic residues" evidence="2">
    <location>
        <begin position="608"/>
        <end position="617"/>
    </location>
</feature>
<dbReference type="PANTHER" id="PTHR12455">
    <property type="entry name" value="NUCLEOLAR COMPLEX PROTEIN 4"/>
    <property type="match status" value="1"/>
</dbReference>
<keyword evidence="5" id="KW-1185">Reference proteome</keyword>
<evidence type="ECO:0000313" key="5">
    <source>
        <dbReference type="Proteomes" id="UP000195521"/>
    </source>
</evidence>
<dbReference type="InterPro" id="IPR027193">
    <property type="entry name" value="Noc4"/>
</dbReference>
<evidence type="ECO:0000256" key="2">
    <source>
        <dbReference type="SAM" id="MobiDB-lite"/>
    </source>
</evidence>
<dbReference type="AlphaFoldDB" id="A0A1Y1JLF7"/>
<evidence type="ECO:0000256" key="1">
    <source>
        <dbReference type="ARBA" id="ARBA00007797"/>
    </source>
</evidence>
<feature type="region of interest" description="Disordered" evidence="2">
    <location>
        <begin position="579"/>
        <end position="628"/>
    </location>
</feature>
<dbReference type="GO" id="GO:0042254">
    <property type="term" value="P:ribosome biogenesis"/>
    <property type="evidence" value="ECO:0007669"/>
    <property type="project" value="InterPro"/>
</dbReference>
<feature type="region of interest" description="Disordered" evidence="2">
    <location>
        <begin position="387"/>
        <end position="420"/>
    </location>
</feature>
<evidence type="ECO:0000259" key="3">
    <source>
        <dbReference type="Pfam" id="PF03914"/>
    </source>
</evidence>
<dbReference type="GO" id="GO:0030692">
    <property type="term" value="C:Noc4p-Nop14p complex"/>
    <property type="evidence" value="ECO:0007669"/>
    <property type="project" value="TreeGrafter"/>
</dbReference>
<protein>
    <recommendedName>
        <fullName evidence="3">CCAAT-binding factor domain-containing protein</fullName>
    </recommendedName>
</protein>
<dbReference type="Pfam" id="PF03914">
    <property type="entry name" value="CBF"/>
    <property type="match status" value="1"/>
</dbReference>
<dbReference type="PANTHER" id="PTHR12455:SF0">
    <property type="entry name" value="NUCLEOLAR COMPLEX PROTEIN 4 HOMOLOG"/>
    <property type="match status" value="1"/>
</dbReference>
<dbReference type="GeneID" id="39750129"/>
<comment type="similarity">
    <text evidence="1">Belongs to the CBF/MAK21 family.</text>
</comment>
<gene>
    <name evidence="4" type="ORF">PGO_141800</name>
</gene>
<name>A0A1Y1JLF7_PLAGO</name>
<dbReference type="Proteomes" id="UP000195521">
    <property type="component" value="Unassembled WGS sequence"/>
</dbReference>
<feature type="domain" description="CCAAT-binding factor" evidence="3">
    <location>
        <begin position="634"/>
        <end position="722"/>
    </location>
</feature>
<feature type="compositionally biased region" description="Basic and acidic residues" evidence="2">
    <location>
        <begin position="387"/>
        <end position="402"/>
    </location>
</feature>
<organism evidence="4 5">
    <name type="scientific">Plasmodium gonderi</name>
    <dbReference type="NCBI Taxonomy" id="77519"/>
    <lineage>
        <taxon>Eukaryota</taxon>
        <taxon>Sar</taxon>
        <taxon>Alveolata</taxon>
        <taxon>Apicomplexa</taxon>
        <taxon>Aconoidasida</taxon>
        <taxon>Haemosporida</taxon>
        <taxon>Plasmodiidae</taxon>
        <taxon>Plasmodium</taxon>
        <taxon>Plasmodium (Plasmodium)</taxon>
    </lineage>
</organism>
<comment type="caution">
    <text evidence="4">The sequence shown here is derived from an EMBL/GenBank/DDBJ whole genome shotgun (WGS) entry which is preliminary data.</text>
</comment>
<feature type="compositionally biased region" description="Basic and acidic residues" evidence="2">
    <location>
        <begin position="410"/>
        <end position="420"/>
    </location>
</feature>
<proteinExistence type="inferred from homology"/>
<accession>A0A1Y1JLF7</accession>
<dbReference type="GO" id="GO:0032040">
    <property type="term" value="C:small-subunit processome"/>
    <property type="evidence" value="ECO:0007669"/>
    <property type="project" value="TreeGrafter"/>
</dbReference>
<sequence>MKEIAGDSNTCTSVVRDICSLFTILQNVKSKKTILNKLTELFLLLYNERMKRKLLYDSTVANWSSTGSSCDEEDNTSLRRIFKTDLIILQKSRKNYTKYEQWLNECYEKFLNMLFQLLKHNDEVFVTKSLSLLFGSLQFESKIYDKIIREMEKKKSKIGNNNDTAFDNYASSDLYMNEGDDKVFPTQNNQRTFIESNKRQNNSRKAFPIKLFRKIIFQLLRIDNISVSTMKYICKSYLCFYYDLNYYFLHILKTFCVLKKGIWNEKFYSDDDNVCYGEDLSKERENKKELEKNQGPRNCHEDILRDNPNTNLLIFSILINSIKPEKKIREVHIRNKDFLKRSRIDELCLDLNDEEVRMSKRKKRRIDRKKRENISYDKEEMKKTFHNYDTDDSIVHSSKEESTDGSSSDKNSETSENGIHEDSNFLQNANLMHQTNNSDAEYENILDEDQVKDYDVIKRRKSKLEFKMKNRKNNLFISANVEKRIYARLYSSCWFYFITTFNHKHSMILQLLHSIPICVFPYTNNPYYLIDFFNYSFYSSPSLYTSLASLPGIFYILTELNVGNLLDKEDTVNISSNVENAEADGVKKDDNQSEQEDIEKKNVQDENNSTDESEEGSNDLNSDDKGEKKLNDNMYTDYYKRLFELITPASFYYADTSFLKIIHVSIKNQMIPIHYIISFLKKLLRVACLTSYNISINILSVVYDLLICFKSELKDAMALSASVFMNIDIKKDFFCYENLNKNFDKNKIVEILRANAKILRDGGGGAWEVDQNDYVEKEKNFVHNLENVKREKDYHHQHQQQHQHCVVMTEAADKSLCVEIHRTEKDINIPQGLDMNVTNTFENDTQRGEDTNVSCSTKKLFSLQECLPNKYQINMNTLNRKELYMVNHIFYEIILLNNHLCDNLKYYSNVYHYNFNNDSSLKPHMLYTNPSKFNLEMEDSLLGFLKNFLSFKKKKETDILPSVEQKEFSTIFL</sequence>
<dbReference type="InterPro" id="IPR005612">
    <property type="entry name" value="CCAAT-binding_factor"/>
</dbReference>
<evidence type="ECO:0000313" key="4">
    <source>
        <dbReference type="EMBL" id="GAW83386.1"/>
    </source>
</evidence>
<dbReference type="OMA" id="CFYYDLN"/>
<reference evidence="5" key="1">
    <citation type="submission" date="2017-04" db="EMBL/GenBank/DDBJ databases">
        <title>Plasmodium gonderi genome.</title>
        <authorList>
            <person name="Arisue N."/>
            <person name="Honma H."/>
            <person name="Kawai S."/>
            <person name="Tougan T."/>
            <person name="Tanabe K."/>
            <person name="Horii T."/>
        </authorList>
    </citation>
    <scope>NUCLEOTIDE SEQUENCE [LARGE SCALE GENOMIC DNA]</scope>
    <source>
        <strain evidence="5">ATCC 30045</strain>
    </source>
</reference>
<dbReference type="OrthoDB" id="378151at2759"/>
<dbReference type="EMBL" id="BDQF01000015">
    <property type="protein sequence ID" value="GAW83386.1"/>
    <property type="molecule type" value="Genomic_DNA"/>
</dbReference>